<dbReference type="Pfam" id="PF13440">
    <property type="entry name" value="Polysacc_synt_3"/>
    <property type="match status" value="1"/>
</dbReference>
<dbReference type="PANTHER" id="PTHR30250">
    <property type="entry name" value="PST FAMILY PREDICTED COLANIC ACID TRANSPORTER"/>
    <property type="match status" value="1"/>
</dbReference>
<dbReference type="Proteomes" id="UP000321720">
    <property type="component" value="Unassembled WGS sequence"/>
</dbReference>
<name>A0A511JAG5_9CELL</name>
<keyword evidence="3" id="KW-1003">Cell membrane</keyword>
<dbReference type="AlphaFoldDB" id="A0A511JAG5"/>
<evidence type="ECO:0000256" key="1">
    <source>
        <dbReference type="ARBA" id="ARBA00004651"/>
    </source>
</evidence>
<dbReference type="EMBL" id="BJWG01000006">
    <property type="protein sequence ID" value="GEL94968.1"/>
    <property type="molecule type" value="Genomic_DNA"/>
</dbReference>
<keyword evidence="4 7" id="KW-0812">Transmembrane</keyword>
<feature type="transmembrane region" description="Helical" evidence="7">
    <location>
        <begin position="350"/>
        <end position="370"/>
    </location>
</feature>
<sequence length="507" mass="53318">MSRDVNDEVNDDVNGDVNRDVEQAGDLAGRAARGAAVTVIGLGARLTIQVGSVVVLARLLSPHDYGVVAMVLAIVGVGDLLRDFGLSAAAVQAPHLSNGQRNNLFWTNSAIGLLLGAVTFVAAAPIAAFYDTPALVPVTQALAGMFLLDGMMTQYRASLVRAMRFRAVAFVDVLSPAAALVAAIVFAVIGAGYWALVAQQLTGAAVGLVAFAIVGRWLPGRFDRKAPMRHLYSFGGYLLGSQLIGYLANNIDSMTIGHRFGPTPLGLYNRAFQLLMNPLNQVRAPSTTVALPVLSRAGTTPQFDRIVRAGQLTLAYPVAIGLAILIGIAHPTVEILLGDAWAQVPPILRLLAVAGIFQTLSYVGYWVYLARGLTRQLLQYSTVSAVIRITCVLVGSFWGVVGVAAGYAIAPMIAWPLSLWWLNRLTPFPVAALYRGAGRSLTIGAVAGLASAGAAWCLRDGSPWLQVAAGLLAGLGAAALLALAPPFRRDVATLRAAVTAALRRPRG</sequence>
<feature type="transmembrane region" description="Helical" evidence="7">
    <location>
        <begin position="134"/>
        <end position="152"/>
    </location>
</feature>
<protein>
    <submittedName>
        <fullName evidence="8">Lipopolysaccharide biosynthesis protein</fullName>
    </submittedName>
</protein>
<gene>
    <name evidence="8" type="ORF">CCO02nite_16260</name>
</gene>
<reference evidence="8 9" key="1">
    <citation type="submission" date="2019-07" db="EMBL/GenBank/DDBJ databases">
        <title>Whole genome shotgun sequence of Cellulomonas composti NBRC 100758.</title>
        <authorList>
            <person name="Hosoyama A."/>
            <person name="Uohara A."/>
            <person name="Ohji S."/>
            <person name="Ichikawa N."/>
        </authorList>
    </citation>
    <scope>NUCLEOTIDE SEQUENCE [LARGE SCALE GENOMIC DNA]</scope>
    <source>
        <strain evidence="8 9">NBRC 100758</strain>
    </source>
</reference>
<evidence type="ECO:0000256" key="3">
    <source>
        <dbReference type="ARBA" id="ARBA00022475"/>
    </source>
</evidence>
<evidence type="ECO:0000256" key="5">
    <source>
        <dbReference type="ARBA" id="ARBA00022989"/>
    </source>
</evidence>
<comment type="caution">
    <text evidence="8">The sequence shown here is derived from an EMBL/GenBank/DDBJ whole genome shotgun (WGS) entry which is preliminary data.</text>
</comment>
<proteinExistence type="inferred from homology"/>
<dbReference type="CDD" id="cd13127">
    <property type="entry name" value="MATE_tuaB_like"/>
    <property type="match status" value="1"/>
</dbReference>
<evidence type="ECO:0000313" key="9">
    <source>
        <dbReference type="Proteomes" id="UP000321720"/>
    </source>
</evidence>
<keyword evidence="9" id="KW-1185">Reference proteome</keyword>
<feature type="transmembrane region" description="Helical" evidence="7">
    <location>
        <begin position="105"/>
        <end position="128"/>
    </location>
</feature>
<evidence type="ECO:0000256" key="4">
    <source>
        <dbReference type="ARBA" id="ARBA00022692"/>
    </source>
</evidence>
<comment type="subcellular location">
    <subcellularLocation>
        <location evidence="1">Cell membrane</location>
        <topology evidence="1">Multi-pass membrane protein</topology>
    </subcellularLocation>
</comment>
<organism evidence="8 9">
    <name type="scientific">Cellulomonas composti</name>
    <dbReference type="NCBI Taxonomy" id="266130"/>
    <lineage>
        <taxon>Bacteria</taxon>
        <taxon>Bacillati</taxon>
        <taxon>Actinomycetota</taxon>
        <taxon>Actinomycetes</taxon>
        <taxon>Micrococcales</taxon>
        <taxon>Cellulomonadaceae</taxon>
        <taxon>Cellulomonas</taxon>
    </lineage>
</organism>
<feature type="transmembrane region" description="Helical" evidence="7">
    <location>
        <begin position="201"/>
        <end position="219"/>
    </location>
</feature>
<keyword evidence="6 7" id="KW-0472">Membrane</keyword>
<dbReference type="InterPro" id="IPR050833">
    <property type="entry name" value="Poly_Biosynth_Transport"/>
</dbReference>
<evidence type="ECO:0000256" key="6">
    <source>
        <dbReference type="ARBA" id="ARBA00023136"/>
    </source>
</evidence>
<evidence type="ECO:0000256" key="2">
    <source>
        <dbReference type="ARBA" id="ARBA00007430"/>
    </source>
</evidence>
<dbReference type="GO" id="GO:0005886">
    <property type="term" value="C:plasma membrane"/>
    <property type="evidence" value="ECO:0007669"/>
    <property type="project" value="UniProtKB-SubCell"/>
</dbReference>
<feature type="transmembrane region" description="Helical" evidence="7">
    <location>
        <begin position="464"/>
        <end position="484"/>
    </location>
</feature>
<evidence type="ECO:0000256" key="7">
    <source>
        <dbReference type="SAM" id="Phobius"/>
    </source>
</evidence>
<evidence type="ECO:0000313" key="8">
    <source>
        <dbReference type="EMBL" id="GEL94968.1"/>
    </source>
</evidence>
<accession>A0A511JAG5</accession>
<keyword evidence="5 7" id="KW-1133">Transmembrane helix</keyword>
<feature type="transmembrane region" description="Helical" evidence="7">
    <location>
        <begin position="312"/>
        <end position="330"/>
    </location>
</feature>
<comment type="similarity">
    <text evidence="2">Belongs to the polysaccharide synthase family.</text>
</comment>
<dbReference type="PANTHER" id="PTHR30250:SF10">
    <property type="entry name" value="LIPOPOLYSACCHARIDE BIOSYNTHESIS PROTEIN WZXC"/>
    <property type="match status" value="1"/>
</dbReference>
<feature type="transmembrane region" description="Helical" evidence="7">
    <location>
        <begin position="173"/>
        <end position="195"/>
    </location>
</feature>